<organism evidence="1 2">
    <name type="scientific">Forsythia ovata</name>
    <dbReference type="NCBI Taxonomy" id="205694"/>
    <lineage>
        <taxon>Eukaryota</taxon>
        <taxon>Viridiplantae</taxon>
        <taxon>Streptophyta</taxon>
        <taxon>Embryophyta</taxon>
        <taxon>Tracheophyta</taxon>
        <taxon>Spermatophyta</taxon>
        <taxon>Magnoliopsida</taxon>
        <taxon>eudicotyledons</taxon>
        <taxon>Gunneridae</taxon>
        <taxon>Pentapetalae</taxon>
        <taxon>asterids</taxon>
        <taxon>lamiids</taxon>
        <taxon>Lamiales</taxon>
        <taxon>Oleaceae</taxon>
        <taxon>Forsythieae</taxon>
        <taxon>Forsythia</taxon>
    </lineage>
</organism>
<comment type="caution">
    <text evidence="1">The sequence shown here is derived from an EMBL/GenBank/DDBJ whole genome shotgun (WGS) entry which is preliminary data.</text>
</comment>
<reference evidence="2" key="1">
    <citation type="submission" date="2024-07" db="EMBL/GenBank/DDBJ databases">
        <title>Two chromosome-level genome assemblies of Korean endemic species Abeliophyllum distichum and Forsythia ovata (Oleaceae).</title>
        <authorList>
            <person name="Jang H."/>
        </authorList>
    </citation>
    <scope>NUCLEOTIDE SEQUENCE [LARGE SCALE GENOMIC DNA]</scope>
</reference>
<gene>
    <name evidence="1" type="ORF">Fot_21292</name>
</gene>
<accession>A0ABD1UUF3</accession>
<sequence>MSGFYFFSLPQIKIRRGWVVDDILLPPPVSIAPSVPGVAFPSAPETMVSSSSFIPLASEVTSRVPSFLFPVGPVTSSKNLRQSDKRKAVAHSKEEMFMPGKGMETWRILGRSGEAGRILLQRLRITFSKIENHFILPFLFLLVSMNTSTLDPGKTS</sequence>
<protein>
    <submittedName>
        <fullName evidence="1">Uncharacterized protein</fullName>
    </submittedName>
</protein>
<dbReference type="AlphaFoldDB" id="A0ABD1UUF3"/>
<evidence type="ECO:0000313" key="1">
    <source>
        <dbReference type="EMBL" id="KAL2528691.1"/>
    </source>
</evidence>
<dbReference type="Proteomes" id="UP001604277">
    <property type="component" value="Unassembled WGS sequence"/>
</dbReference>
<evidence type="ECO:0000313" key="2">
    <source>
        <dbReference type="Proteomes" id="UP001604277"/>
    </source>
</evidence>
<keyword evidence="2" id="KW-1185">Reference proteome</keyword>
<dbReference type="EMBL" id="JBFOLJ010000006">
    <property type="protein sequence ID" value="KAL2528691.1"/>
    <property type="molecule type" value="Genomic_DNA"/>
</dbReference>
<proteinExistence type="predicted"/>
<name>A0ABD1UUF3_9LAMI</name>